<feature type="region of interest" description="Disordered" evidence="1">
    <location>
        <begin position="314"/>
        <end position="336"/>
    </location>
</feature>
<dbReference type="Gene3D" id="2.60.120.620">
    <property type="entry name" value="q2cbj1_9rhob like domain"/>
    <property type="match status" value="1"/>
</dbReference>
<name>A0A165JZR6_9BASI</name>
<dbReference type="EMBL" id="KV423916">
    <property type="protein sequence ID" value="KZT62477.1"/>
    <property type="molecule type" value="Genomic_DNA"/>
</dbReference>
<keyword evidence="3" id="KW-1185">Reference proteome</keyword>
<organism evidence="2 3">
    <name type="scientific">Calocera cornea HHB12733</name>
    <dbReference type="NCBI Taxonomy" id="1353952"/>
    <lineage>
        <taxon>Eukaryota</taxon>
        <taxon>Fungi</taxon>
        <taxon>Dikarya</taxon>
        <taxon>Basidiomycota</taxon>
        <taxon>Agaricomycotina</taxon>
        <taxon>Dacrymycetes</taxon>
        <taxon>Dacrymycetales</taxon>
        <taxon>Dacrymycetaceae</taxon>
        <taxon>Calocera</taxon>
    </lineage>
</organism>
<evidence type="ECO:0000313" key="3">
    <source>
        <dbReference type="Proteomes" id="UP000076842"/>
    </source>
</evidence>
<evidence type="ECO:0000256" key="1">
    <source>
        <dbReference type="SAM" id="MobiDB-lite"/>
    </source>
</evidence>
<dbReference type="Proteomes" id="UP000076842">
    <property type="component" value="Unassembled WGS sequence"/>
</dbReference>
<dbReference type="OrthoDB" id="4664297at2759"/>
<dbReference type="InParanoid" id="A0A165JZR6"/>
<sequence length="336" mass="38210">MSVDEKLDKLALEKEYKFLTKEQVQHFMDKGYLKLPKAFTKEKASEWLSDLWVRLGMDPEDKTTWTQERIHMPHFRRELVSDFCPQAWGAMCELLGGAERVSEGSAVWNDGFIVNLGRASDAGRLTDPRDLPDWHADGDFFLHFLDSPEQALLVIPLFSDIRPNGGGTFIAPEGVAHVARKLAQHPEGVQPGLGDKPDHFDFLALMRQCTEFVEVTGDFGDVFLLHPLMLHCASRNALRDVRVITNPPVSLNAPFEFSRASPEDYSVVELKTLRALGVEQLAFTPTRERQRIVPERVRRQQAMKEMEMERLRAAGQEVPKPKWTKPQPGMEHALVQ</sequence>
<evidence type="ECO:0000313" key="2">
    <source>
        <dbReference type="EMBL" id="KZT62477.1"/>
    </source>
</evidence>
<dbReference type="SUPFAM" id="SSF51197">
    <property type="entry name" value="Clavaminate synthase-like"/>
    <property type="match status" value="1"/>
</dbReference>
<protein>
    <recommendedName>
        <fullName evidence="4">Clavaminate synthase-like protein</fullName>
    </recommendedName>
</protein>
<reference evidence="2 3" key="1">
    <citation type="journal article" date="2016" name="Mol. Biol. Evol.">
        <title>Comparative Genomics of Early-Diverging Mushroom-Forming Fungi Provides Insights into the Origins of Lignocellulose Decay Capabilities.</title>
        <authorList>
            <person name="Nagy L.G."/>
            <person name="Riley R."/>
            <person name="Tritt A."/>
            <person name="Adam C."/>
            <person name="Daum C."/>
            <person name="Floudas D."/>
            <person name="Sun H."/>
            <person name="Yadav J.S."/>
            <person name="Pangilinan J."/>
            <person name="Larsson K.H."/>
            <person name="Matsuura K."/>
            <person name="Barry K."/>
            <person name="Labutti K."/>
            <person name="Kuo R."/>
            <person name="Ohm R.A."/>
            <person name="Bhattacharya S.S."/>
            <person name="Shirouzu T."/>
            <person name="Yoshinaga Y."/>
            <person name="Martin F.M."/>
            <person name="Grigoriev I.V."/>
            <person name="Hibbett D.S."/>
        </authorList>
    </citation>
    <scope>NUCLEOTIDE SEQUENCE [LARGE SCALE GENOMIC DNA]</scope>
    <source>
        <strain evidence="2 3">HHB12733</strain>
    </source>
</reference>
<evidence type="ECO:0008006" key="4">
    <source>
        <dbReference type="Google" id="ProtNLM"/>
    </source>
</evidence>
<proteinExistence type="predicted"/>
<dbReference type="AlphaFoldDB" id="A0A165JZR6"/>
<gene>
    <name evidence="2" type="ORF">CALCODRAFT_489844</name>
</gene>
<accession>A0A165JZR6</accession>